<dbReference type="SUPFAM" id="SSF56935">
    <property type="entry name" value="Porins"/>
    <property type="match status" value="1"/>
</dbReference>
<name>A0ABQ0MEB4_9BACT</name>
<reference evidence="15" key="2">
    <citation type="submission" date="2017-05" db="EMBL/GenBank/DDBJ databases">
        <title>Draft genome sequence of Geobacter pelophilus, a iron(III)-reducing bacteria.</title>
        <authorList>
            <person name="Aoyagi T."/>
            <person name="Koike H."/>
            <person name="Morita T."/>
            <person name="Sato Y."/>
            <person name="Habe H."/>
            <person name="Hori T."/>
        </authorList>
    </citation>
    <scope>NUCLEOTIDE SEQUENCE [LARGE SCALE GENOMIC DNA]</scope>
    <source>
        <strain evidence="15">Drf2</strain>
    </source>
</reference>
<feature type="domain" description="TonB-dependent receptor-like beta-barrel" evidence="12">
    <location>
        <begin position="293"/>
        <end position="579"/>
    </location>
</feature>
<dbReference type="Gene3D" id="2.170.130.10">
    <property type="entry name" value="TonB-dependent receptor, plug domain"/>
    <property type="match status" value="1"/>
</dbReference>
<keyword evidence="8 10" id="KW-0472">Membrane</keyword>
<keyword evidence="3 10" id="KW-1134">Transmembrane beta strand</keyword>
<organism evidence="14 15">
    <name type="scientific">Geoanaerobacter pelophilus</name>
    <dbReference type="NCBI Taxonomy" id="60036"/>
    <lineage>
        <taxon>Bacteria</taxon>
        <taxon>Pseudomonadati</taxon>
        <taxon>Thermodesulfobacteriota</taxon>
        <taxon>Desulfuromonadia</taxon>
        <taxon>Geobacterales</taxon>
        <taxon>Geobacteraceae</taxon>
        <taxon>Geoanaerobacter</taxon>
    </lineage>
</organism>
<comment type="similarity">
    <text evidence="10 11">Belongs to the TonB-dependent receptor family.</text>
</comment>
<evidence type="ECO:0000256" key="6">
    <source>
        <dbReference type="ARBA" id="ARBA00023065"/>
    </source>
</evidence>
<evidence type="ECO:0000259" key="13">
    <source>
        <dbReference type="Pfam" id="PF07715"/>
    </source>
</evidence>
<dbReference type="InterPro" id="IPR036942">
    <property type="entry name" value="Beta-barrel_TonB_sf"/>
</dbReference>
<evidence type="ECO:0000256" key="8">
    <source>
        <dbReference type="ARBA" id="ARBA00023136"/>
    </source>
</evidence>
<dbReference type="InterPro" id="IPR039426">
    <property type="entry name" value="TonB-dep_rcpt-like"/>
</dbReference>
<evidence type="ECO:0000256" key="1">
    <source>
        <dbReference type="ARBA" id="ARBA00004571"/>
    </source>
</evidence>
<evidence type="ECO:0000256" key="4">
    <source>
        <dbReference type="ARBA" id="ARBA00022692"/>
    </source>
</evidence>
<evidence type="ECO:0000256" key="5">
    <source>
        <dbReference type="ARBA" id="ARBA00022729"/>
    </source>
</evidence>
<evidence type="ECO:0000259" key="12">
    <source>
        <dbReference type="Pfam" id="PF00593"/>
    </source>
</evidence>
<dbReference type="PANTHER" id="PTHR30069">
    <property type="entry name" value="TONB-DEPENDENT OUTER MEMBRANE RECEPTOR"/>
    <property type="match status" value="1"/>
</dbReference>
<feature type="domain" description="TonB-dependent receptor plug" evidence="13">
    <location>
        <begin position="79"/>
        <end position="184"/>
    </location>
</feature>
<dbReference type="InterPro" id="IPR000531">
    <property type="entry name" value="Beta-barrel_TonB"/>
</dbReference>
<evidence type="ECO:0000256" key="11">
    <source>
        <dbReference type="RuleBase" id="RU003357"/>
    </source>
</evidence>
<evidence type="ECO:0000256" key="2">
    <source>
        <dbReference type="ARBA" id="ARBA00022448"/>
    </source>
</evidence>
<evidence type="ECO:0000256" key="7">
    <source>
        <dbReference type="ARBA" id="ARBA00023077"/>
    </source>
</evidence>
<evidence type="ECO:0000313" key="14">
    <source>
        <dbReference type="EMBL" id="GAW65439.1"/>
    </source>
</evidence>
<gene>
    <name evidence="14" type="ORF">GPEL0_01r0324</name>
</gene>
<keyword evidence="4 10" id="KW-0812">Transmembrane</keyword>
<keyword evidence="15" id="KW-1185">Reference proteome</keyword>
<dbReference type="Pfam" id="PF07715">
    <property type="entry name" value="Plug"/>
    <property type="match status" value="1"/>
</dbReference>
<comment type="subcellular location">
    <subcellularLocation>
        <location evidence="1 10">Cell outer membrane</location>
        <topology evidence="1 10">Multi-pass membrane protein</topology>
    </subcellularLocation>
</comment>
<keyword evidence="5" id="KW-0732">Signal</keyword>
<keyword evidence="7 11" id="KW-0798">TonB box</keyword>
<dbReference type="Proteomes" id="UP000194153">
    <property type="component" value="Unassembled WGS sequence"/>
</dbReference>
<proteinExistence type="inferred from homology"/>
<dbReference type="EMBL" id="BDQG01000001">
    <property type="protein sequence ID" value="GAW65439.1"/>
    <property type="molecule type" value="Genomic_DNA"/>
</dbReference>
<dbReference type="InterPro" id="IPR037066">
    <property type="entry name" value="Plug_dom_sf"/>
</dbReference>
<dbReference type="Gene3D" id="2.40.170.20">
    <property type="entry name" value="TonB-dependent receptor, beta-barrel domain"/>
    <property type="match status" value="1"/>
</dbReference>
<keyword evidence="2 10" id="KW-0813">Transport</keyword>
<evidence type="ECO:0000256" key="10">
    <source>
        <dbReference type="PROSITE-ProRule" id="PRU01360"/>
    </source>
</evidence>
<keyword evidence="6" id="KW-0406">Ion transport</keyword>
<dbReference type="PROSITE" id="PS52016">
    <property type="entry name" value="TONB_DEPENDENT_REC_3"/>
    <property type="match status" value="1"/>
</dbReference>
<evidence type="ECO:0000256" key="9">
    <source>
        <dbReference type="ARBA" id="ARBA00023237"/>
    </source>
</evidence>
<reference evidence="14 15" key="1">
    <citation type="submission" date="2017-04" db="EMBL/GenBank/DDBJ databases">
        <authorList>
            <consortium name="Geobacter pelophilus Genome Sequencing"/>
            <person name="Aoyagi T."/>
            <person name="Koike H."/>
            <person name="Hori T."/>
        </authorList>
    </citation>
    <scope>NUCLEOTIDE SEQUENCE [LARGE SCALE GENOMIC DNA]</scope>
    <source>
        <strain evidence="14 15">Drf2</strain>
    </source>
</reference>
<accession>A0ABQ0MEB4</accession>
<keyword evidence="9 10" id="KW-0998">Cell outer membrane</keyword>
<evidence type="ECO:0000256" key="3">
    <source>
        <dbReference type="ARBA" id="ARBA00022452"/>
    </source>
</evidence>
<dbReference type="InterPro" id="IPR012910">
    <property type="entry name" value="Plug_dom"/>
</dbReference>
<protein>
    <submittedName>
        <fullName evidence="14">TonB-dependent receptor</fullName>
    </submittedName>
</protein>
<dbReference type="PANTHER" id="PTHR30069:SF53">
    <property type="entry name" value="COLICIN I RECEPTOR-RELATED"/>
    <property type="match status" value="1"/>
</dbReference>
<sequence length="646" mass="70337">MSAPLFCFFQKFSLLSTNLLRQAPRLRPNPMKKLLFRCAFLCSVLAAAPSLCHGADELSSSLGLYDSPPPLARFPRPASRIAENVTVITSEEIARINAHTVAEVLQTLPGIQMDQLQTPGSVTFFEMLGASGRHVLVQIDGVAQNFIGSENVAQVGLIPVQMVERIEVVKGAASAAWGSALGGVINIVTKSPSDQVAAGMVSASSGKRATRDLRAEVSGSGERFGYYLTAGKLSSGGLVAGNDTDMNHGFGKLNYGFVNGGELALSIDARHSMVGLEESRLLDMRDTGAATHTTGNLVLKYPLAQRLELEANAHAGRREALSHAAILTTGTPLYNARGEEAFRGADAALNWGDASHALKAGVSYEETEVGLHESVRRLPQQNYELGLRRESAYVNGIYTAGRLSILPGARLDRLSLMEDPVSFTLGATVRLTDNTLLRGYAAYGYSMPIISNMGMVNGQVQRDLQHVRTVQAGVESADLPFVWVKATFFYAEVWNIQNFDRPTPKLDQQVKQGAELELKSSPFYGFTLTGAYNFTDARDHKTGEKLSSIDAGPRQALKVGVRYDNERTGSSATLLGDWAKLHDLGPLGKVKGELWDLHLAQKLAPGSESSPELFLSWHNIFNSDRYFYDFRANAPRWFEAGARWFF</sequence>
<dbReference type="Pfam" id="PF00593">
    <property type="entry name" value="TonB_dep_Rec_b-barrel"/>
    <property type="match status" value="1"/>
</dbReference>
<keyword evidence="14" id="KW-0675">Receptor</keyword>
<evidence type="ECO:0000313" key="15">
    <source>
        <dbReference type="Proteomes" id="UP000194153"/>
    </source>
</evidence>
<comment type="caution">
    <text evidence="14">The sequence shown here is derived from an EMBL/GenBank/DDBJ whole genome shotgun (WGS) entry which is preliminary data.</text>
</comment>